<dbReference type="Proteomes" id="UP000199501">
    <property type="component" value="Unassembled WGS sequence"/>
</dbReference>
<dbReference type="STRING" id="1271860.SAMN05216174_101727"/>
<evidence type="ECO:0000256" key="1">
    <source>
        <dbReference type="SAM" id="Phobius"/>
    </source>
</evidence>
<protein>
    <submittedName>
        <fullName evidence="2">UPF0716 protein FxsA</fullName>
    </submittedName>
</protein>
<dbReference type="EMBL" id="FMZZ01000001">
    <property type="protein sequence ID" value="SDC26243.1"/>
    <property type="molecule type" value="Genomic_DNA"/>
</dbReference>
<proteinExistence type="predicted"/>
<feature type="transmembrane region" description="Helical" evidence="1">
    <location>
        <begin position="73"/>
        <end position="99"/>
    </location>
</feature>
<keyword evidence="3" id="KW-1185">Reference proteome</keyword>
<keyword evidence="1" id="KW-0812">Transmembrane</keyword>
<dbReference type="AlphaFoldDB" id="A0A1G6K5N9"/>
<dbReference type="OrthoDB" id="9792788at2"/>
<dbReference type="GO" id="GO:0016020">
    <property type="term" value="C:membrane"/>
    <property type="evidence" value="ECO:0007669"/>
    <property type="project" value="InterPro"/>
</dbReference>
<name>A0A1G6K5N9_9PSEU</name>
<dbReference type="InterPro" id="IPR007313">
    <property type="entry name" value="FxsA"/>
</dbReference>
<feature type="transmembrane region" description="Helical" evidence="1">
    <location>
        <begin position="25"/>
        <end position="45"/>
    </location>
</feature>
<evidence type="ECO:0000313" key="3">
    <source>
        <dbReference type="Proteomes" id="UP000199501"/>
    </source>
</evidence>
<accession>A0A1G6K5N9</accession>
<dbReference type="Pfam" id="PF04186">
    <property type="entry name" value="FxsA"/>
    <property type="match status" value="1"/>
</dbReference>
<keyword evidence="1" id="KW-0472">Membrane</keyword>
<sequence length="158" mass="17076">MPVLLILLLAMVAEITVLVTVGDLIGVLPTIALLVAATLLGTALLRREGARTLAALQQSLFARRAPQRELVDGMLIAAAGVLVVVPGFISDALALLLLLPPTRALVRRWVVRRAERAVADGRRETIIVDSVVVDPSAVDHEPRRERPIIVIPESRHTE</sequence>
<gene>
    <name evidence="2" type="ORF">SAMN05216174_101727</name>
</gene>
<evidence type="ECO:0000313" key="2">
    <source>
        <dbReference type="EMBL" id="SDC26243.1"/>
    </source>
</evidence>
<organism evidence="2 3">
    <name type="scientific">Actinokineospora iranica</name>
    <dbReference type="NCBI Taxonomy" id="1271860"/>
    <lineage>
        <taxon>Bacteria</taxon>
        <taxon>Bacillati</taxon>
        <taxon>Actinomycetota</taxon>
        <taxon>Actinomycetes</taxon>
        <taxon>Pseudonocardiales</taxon>
        <taxon>Pseudonocardiaceae</taxon>
        <taxon>Actinokineospora</taxon>
    </lineage>
</organism>
<dbReference type="NCBIfam" id="NF008528">
    <property type="entry name" value="PRK11463.1-2"/>
    <property type="match status" value="1"/>
</dbReference>
<reference evidence="3" key="1">
    <citation type="submission" date="2016-10" db="EMBL/GenBank/DDBJ databases">
        <authorList>
            <person name="Varghese N."/>
            <person name="Submissions S."/>
        </authorList>
    </citation>
    <scope>NUCLEOTIDE SEQUENCE [LARGE SCALE GENOMIC DNA]</scope>
    <source>
        <strain evidence="3">IBRC-M 10403</strain>
    </source>
</reference>
<dbReference type="PANTHER" id="PTHR35335:SF1">
    <property type="entry name" value="UPF0716 PROTEIN FXSA"/>
    <property type="match status" value="1"/>
</dbReference>
<dbReference type="PANTHER" id="PTHR35335">
    <property type="entry name" value="UPF0716 PROTEIN FXSA"/>
    <property type="match status" value="1"/>
</dbReference>
<keyword evidence="1" id="KW-1133">Transmembrane helix</keyword>
<dbReference type="RefSeq" id="WP_091448079.1">
    <property type="nucleotide sequence ID" value="NZ_FMZZ01000001.1"/>
</dbReference>